<sequence length="363" mass="39528">MNEKELMILKLIRQNPFLSQQEMAEQLNMSRPALANIISGLTRQGKIVGRAYILPAENEVICIGGANMDRKFHIKGKALLSTSNPATVTQSIGGVSRNIAENLGRLGHHVSLLTGAGKDSDWNAIKESSESYMNVSNVEQFQNASTGSYTAILDEQGEMILAVANMDVYDLLMPDVLMKHEAAMSNAACIVMDLNCPKETVESIKELALVRHIPFALIPVSSPKMNRMPENLQGVTWFICNRDEAATYLSSTITSEEDWKKAVQALLDKGAENVVITAGSKGVYAASKEVAVKNYAAIQINGVEDVTGAGDAFVGALLHSWIRQEPFAESIQNGLMNAAKTLQCAFTVRPDLSANKLKKELEE</sequence>
<evidence type="ECO:0000313" key="5">
    <source>
        <dbReference type="Proteomes" id="UP000618943"/>
    </source>
</evidence>
<feature type="domain" description="HTH cro/C1-type" evidence="3">
    <location>
        <begin position="9"/>
        <end position="43"/>
    </location>
</feature>
<name>A0ABS1H8P9_9BACL</name>
<dbReference type="RefSeq" id="WP_200749389.1">
    <property type="nucleotide sequence ID" value="NZ_JAEOAH010000018.1"/>
</dbReference>
<dbReference type="InterPro" id="IPR029056">
    <property type="entry name" value="Ribokinase-like"/>
</dbReference>
<accession>A0ABS1H8P9</accession>
<dbReference type="SUPFAM" id="SSF53613">
    <property type="entry name" value="Ribokinase-like"/>
    <property type="match status" value="1"/>
</dbReference>
<comment type="caution">
    <text evidence="4">The sequence shown here is derived from an EMBL/GenBank/DDBJ whole genome shotgun (WGS) entry which is preliminary data.</text>
</comment>
<dbReference type="Pfam" id="PF00294">
    <property type="entry name" value="PfkB"/>
    <property type="match status" value="1"/>
</dbReference>
<dbReference type="PROSITE" id="PS50943">
    <property type="entry name" value="HTH_CROC1"/>
    <property type="match status" value="1"/>
</dbReference>
<evidence type="ECO:0000313" key="4">
    <source>
        <dbReference type="EMBL" id="MBK3495789.1"/>
    </source>
</evidence>
<keyword evidence="5" id="KW-1185">Reference proteome</keyword>
<dbReference type="PROSITE" id="PS00584">
    <property type="entry name" value="PFKB_KINASES_2"/>
    <property type="match status" value="1"/>
</dbReference>
<dbReference type="Gene3D" id="3.40.1190.20">
    <property type="match status" value="1"/>
</dbReference>
<keyword evidence="2" id="KW-0418">Kinase</keyword>
<dbReference type="Pfam" id="PF13412">
    <property type="entry name" value="HTH_24"/>
    <property type="match status" value="1"/>
</dbReference>
<dbReference type="InterPro" id="IPR036388">
    <property type="entry name" value="WH-like_DNA-bd_sf"/>
</dbReference>
<evidence type="ECO:0000259" key="3">
    <source>
        <dbReference type="PROSITE" id="PS50943"/>
    </source>
</evidence>
<evidence type="ECO:0000256" key="1">
    <source>
        <dbReference type="ARBA" id="ARBA00022679"/>
    </source>
</evidence>
<dbReference type="CDD" id="cd01941">
    <property type="entry name" value="YeiC_kinase_like"/>
    <property type="match status" value="1"/>
</dbReference>
<proteinExistence type="predicted"/>
<dbReference type="InterPro" id="IPR036390">
    <property type="entry name" value="WH_DNA-bd_sf"/>
</dbReference>
<protein>
    <submittedName>
        <fullName evidence="4">Winged helix-turn-helix transcriptional regulator</fullName>
    </submittedName>
</protein>
<evidence type="ECO:0000256" key="2">
    <source>
        <dbReference type="ARBA" id="ARBA00022777"/>
    </source>
</evidence>
<dbReference type="InterPro" id="IPR001387">
    <property type="entry name" value="Cro/C1-type_HTH"/>
</dbReference>
<dbReference type="SUPFAM" id="SSF46785">
    <property type="entry name" value="Winged helix' DNA-binding domain"/>
    <property type="match status" value="1"/>
</dbReference>
<dbReference type="PANTHER" id="PTHR10584:SF166">
    <property type="entry name" value="RIBOKINASE"/>
    <property type="match status" value="1"/>
</dbReference>
<dbReference type="PANTHER" id="PTHR10584">
    <property type="entry name" value="SUGAR KINASE"/>
    <property type="match status" value="1"/>
</dbReference>
<dbReference type="Gene3D" id="1.10.10.10">
    <property type="entry name" value="Winged helix-like DNA-binding domain superfamily/Winged helix DNA-binding domain"/>
    <property type="match status" value="1"/>
</dbReference>
<dbReference type="InterPro" id="IPR011611">
    <property type="entry name" value="PfkB_dom"/>
</dbReference>
<keyword evidence="1" id="KW-0808">Transferase</keyword>
<reference evidence="4 5" key="1">
    <citation type="submission" date="2020-12" db="EMBL/GenBank/DDBJ databases">
        <title>YIM B01967 draft genome.</title>
        <authorList>
            <person name="Yan X."/>
        </authorList>
    </citation>
    <scope>NUCLEOTIDE SEQUENCE [LARGE SCALE GENOMIC DNA]</scope>
    <source>
        <strain evidence="4 5">YIM B01967</strain>
    </source>
</reference>
<organism evidence="4 5">
    <name type="scientific">Viridibacillus soli</name>
    <dbReference type="NCBI Taxonomy" id="2798301"/>
    <lineage>
        <taxon>Bacteria</taxon>
        <taxon>Bacillati</taxon>
        <taxon>Bacillota</taxon>
        <taxon>Bacilli</taxon>
        <taxon>Bacillales</taxon>
        <taxon>Caryophanaceae</taxon>
        <taxon>Viridibacillus</taxon>
    </lineage>
</organism>
<dbReference type="Proteomes" id="UP000618943">
    <property type="component" value="Unassembled WGS sequence"/>
</dbReference>
<gene>
    <name evidence="4" type="ORF">JFL43_13170</name>
</gene>
<dbReference type="CDD" id="cd00093">
    <property type="entry name" value="HTH_XRE"/>
    <property type="match status" value="1"/>
</dbReference>
<dbReference type="InterPro" id="IPR002173">
    <property type="entry name" value="Carboh/pur_kinase_PfkB_CS"/>
</dbReference>
<dbReference type="EMBL" id="JAEOAH010000018">
    <property type="protein sequence ID" value="MBK3495789.1"/>
    <property type="molecule type" value="Genomic_DNA"/>
</dbReference>